<dbReference type="InterPro" id="IPR036691">
    <property type="entry name" value="Endo/exonu/phosph_ase_sf"/>
</dbReference>
<dbReference type="GO" id="GO:0008168">
    <property type="term" value="F:methyltransferase activity"/>
    <property type="evidence" value="ECO:0007669"/>
    <property type="project" value="UniProtKB-KW"/>
</dbReference>
<organism evidence="6">
    <name type="scientific">Cladocopium goreaui</name>
    <dbReference type="NCBI Taxonomy" id="2562237"/>
    <lineage>
        <taxon>Eukaryota</taxon>
        <taxon>Sar</taxon>
        <taxon>Alveolata</taxon>
        <taxon>Dinophyceae</taxon>
        <taxon>Suessiales</taxon>
        <taxon>Symbiodiniaceae</taxon>
        <taxon>Cladocopium</taxon>
    </lineage>
</organism>
<gene>
    <name evidence="6" type="ORF">C1SCF055_LOCUS10362</name>
</gene>
<dbReference type="GO" id="GO:0032259">
    <property type="term" value="P:methylation"/>
    <property type="evidence" value="ECO:0007669"/>
    <property type="project" value="UniProtKB-KW"/>
</dbReference>
<dbReference type="Gene3D" id="3.40.50.150">
    <property type="entry name" value="Vaccinia Virus protein VP39"/>
    <property type="match status" value="1"/>
</dbReference>
<sequence length="3002" mass="334812">MSGSSEQTCLDTLFRPQWSCLCNGAPVSVVIDNLIWAQNSGVGKVVPGEQVVRLVGLIPPEVTSASKVTVLSASFLSAGPVVDLVLDDTSLVLAHRSLSADHVFNLVELCSGVGISSIGFSRAGFRHRCSVERQPKLAELHSQLHPGVPIVCADVTHDTTASLVFAHCPDPCTIMSGIACQPFSRGGSQRGQQDSRSSSLPGTLRMMYLLQSPALIIECVVPARDNMYVRSHLQALVDQLGYHVVECSLRLENVWSACRYRWWVIATHPCIGPVKIPAFPTGSSLVVRDLMPYVHRWPSSDETQLLLQGPELERFQLGGQSLRQHQVRPDIKLPTALHSWGNQTQPCECECRPTGFSDELLTTKGIYAQLLQLPAIDGQAGAWRHLHVLEVSLLNGVPLNLPWGSNQRLNLCAIGQMACPMHSIWLAASLARHMHMLFTDATPADPNELLQALKHEVMTQGRELFPNVPRQPIAPDRCAITIQEPGLSAWTLVFPPTAVVKDLILAHGRLHAIPLDEIWVKDDENNLTTHEAKLSLFPRLTIGKYEDLYPNDPSFGGDEMPQDAPDLNAVTQMDLSSEQDMFENRPETIDSRGSDSGLLVPSSACPFDSTVNGLLDLRAPQLLAMLPPLVPDVELCSSMRRPTVPVGTRISLLDNQAHAWADDEVWWHLSAIAIQKPKETAILDPLIAHTWLTAGTPAAVQYWASMQPRFSRIASVVLLDGHWTPCMWIVRPTVLEVIIWEHDDVDINGLNCLHGLLSSVLGLPHFHVSCTRRQFGDQNCGAAAIAFLQHRLTGSNLPETAAQLQNAADELREAFRQSLEGFNQVPRPWCWGAGVTDATTVLSALLQQHGVPSQAAPTRAKLVLQSLGQDAVRNALQGVAPWRTLKSLANQQKPVLQLVMPDELNAVMQERKTKKATPKASGHLVQLGVQPIVPVFTHGGPTVQDVPVACARITVFADQWPQDWSSLADHPFKQVLQTLPPLQTCRDDSCQCGKWHPTGSDSAQDALLDVFRRQFFTDSGRPTKHAQASHFSVQVRYLKSQELALLQLSGLHGVYLEPRLPDASAPTDEYQVVWLPQADFATAQHQSKCEPMSLGLARSGRRYGLRVTAKNFQQVFQKLKPEGQFLSPGTRLTWQCGPFPYGSDRKSIGRVFAERAWQARPLQPARPISGGVMWLVQSVTDPPQLVYNMQHGQVMISRCDSVREGMAEHGTVIGPQSTIELCSSTSAQDPWIVHDPWQQALTKMPAPPAPTMTPQLQELEERLERSIMEKLPMDRMETDDTEDRLQTLEKQMQHLASRHQALEGTVAENHRQHSAQVQTLQAQMMSQMEVQRTHMSNMFEDQMNKLETILAKKGSPLPARINTNDAGQYSGVATIARVPARALCACWPQDLFETGRVQITGTFINQTWITGAVMYGYPQGKVHHNALARSSEMLEFLISHMTQVASGPRYLCGDLNHEMDQLPALQRLVQLGWREAQDLECLRTGTQPQPTCKGCTRKDMLWISPELVPFFRCAFVDHDRFADHSVLRAFFALDGALSKRYLWPKPKPVPWNVVPPLDQPVDFAEGSPTEVYKQLWQAKEALAKDHLGEQWQYQMQGRGQRTEPLVRRGWAAPPRKGRSSDFQPAFHGYNVQHSRWLRQLRRLHNYHRWAMHHYGTAVANQQLHGTMLWASVLKATGFGPSFQAWWISRQCIGLQDPASVPTLPPDANHACQLCEAFQGELRAFERTLNAAKKAAKVCAHKRNQNLIYKDTKRPTPEPVTSLLVTKKAQVAEIRPEDSAVLLDQPVLFDAQDPVVVGNMPTTIIHATADTLYLSDIADAQVGHQVTHTQPVGALDEVFAVFHTQWKLRWCKHDDIPHSHWDQLVRFARHHLPRHDLVPVNITPDLLRAEVASKKSQAATGLDGVSRADILHLDRNSLTSLCQLYHRACSDGSWPLQTVTGSVASLAKREGAASTQDYRCMLDQANQWCHPDIYGNRKGHQTSQLWRVLVSSIQQAYDQNQCLSGLTADIEKCFNCLPRYPIIAAALQVGTPLSTMTAWCGALAAMTRRFKVRDSYSTGFTTSTGLAEGCALSCYGMLIMDDIMHRYIAAQYPLLRVLSFVDNWDFITWNAQAATQQLDALLEFASLADLTVDRQKTYAWSTSAEVRANLRSLGIPVKHAAKDLGAHVAFSRQHTNSTVTSRLDALTPFWTQLRQSRASYRSKLRALRTVAWPRGLFAVESAPISDNTWLCQRRHANKALSMDKPGVNPMLLLGLVEAYVDPEFVALIRTVGETRLNCPLDFWASDLFPLAAGITNSPPSSPAAVLLGRIQKVGIAIKPTGHWEDRIGLFHPAHVNFAELCHRLQWQWHQYVCAAVSHRKDFHGLDMVDTTTTRQAINRLAVDDQSMLRLSLAGGLFTQDAHVHWNEGTGSCKWCGQLDSLRHRYFECPNTLDLRTSLAPDVLPLLDLLPEAMVLRSWAIYPPTHLAWLRLLDSVPCAVPSLACAFKPGVLNHVFTDGSCLWQADPAFRVASWAAILADPCSPVWNFSCGGVLGAGHVPGLCQTSYRGELFALAVILHHAVVKIPAHRKLHQAKSRTEVWQFWHNNVVDGVAKHANLDRSPQFWDQWKLHVDQTMAARVLHEQVCALHIAVARRSVQTEAQVTLDEVPIAQPRQLRIFPVEFNTAAWRGDIPLKFATAYGAGLARRICRWWQARTTSDDAGETRWISFAHLYVDYQLTFGCPGPVKHGAQWLDAQTRPYLDPERHPFLVRLKWFRRCLKMFWKLTGQTVGMNACKVEGDSIQSFVNAASIRWCYFSWSGAEHWIATACKGPCCRGTRALEALPLARRQAKFALLDEALFHGTDSYSSGRKDRNAIHRCHPWAKGGFGFGFDGFDRCAQRAKQRRAREDVSEYVAELRRKGGLQSPQVKPVGRLGEPVTIPLPKNIAASDFRYTAKCPIFVSAGEKFRIPATEAFREQVDMEDFTSLLSQLGKRGQWRPEGTESIEDPEDRGRISGIPRMKGHG</sequence>
<dbReference type="InterPro" id="IPR000477">
    <property type="entry name" value="RT_dom"/>
</dbReference>
<dbReference type="EMBL" id="CAMXCT010000737">
    <property type="protein sequence ID" value="CAI3982694.1"/>
    <property type="molecule type" value="Genomic_DNA"/>
</dbReference>
<protein>
    <submittedName>
        <fullName evidence="8">Type II methyltransferase M.NgoMIV (M.NgoMIV) (Cytosine-specific methyltransferase NgoMIV) (DNA methylase M.NgoMI) (M.NgoMI) (Modification methylase NgoMIV)</fullName>
    </submittedName>
</protein>
<feature type="coiled-coil region" evidence="3">
    <location>
        <begin position="1278"/>
        <end position="1305"/>
    </location>
</feature>
<reference evidence="6" key="1">
    <citation type="submission" date="2022-10" db="EMBL/GenBank/DDBJ databases">
        <authorList>
            <person name="Chen Y."/>
            <person name="Dougan E. K."/>
            <person name="Chan C."/>
            <person name="Rhodes N."/>
            <person name="Thang M."/>
        </authorList>
    </citation>
    <scope>NUCLEOTIDE SEQUENCE</scope>
</reference>
<feature type="region of interest" description="Disordered" evidence="4">
    <location>
        <begin position="2970"/>
        <end position="3002"/>
    </location>
</feature>
<comment type="caution">
    <text evidence="6">The sequence shown here is derived from an EMBL/GenBank/DDBJ whole genome shotgun (WGS) entry which is preliminary data.</text>
</comment>
<evidence type="ECO:0000256" key="3">
    <source>
        <dbReference type="SAM" id="Coils"/>
    </source>
</evidence>
<reference evidence="7" key="2">
    <citation type="submission" date="2024-04" db="EMBL/GenBank/DDBJ databases">
        <authorList>
            <person name="Chen Y."/>
            <person name="Shah S."/>
            <person name="Dougan E. K."/>
            <person name="Thang M."/>
            <person name="Chan C."/>
        </authorList>
    </citation>
    <scope>NUCLEOTIDE SEQUENCE [LARGE SCALE GENOMIC DNA]</scope>
</reference>
<accession>A0A9P1C070</accession>
<evidence type="ECO:0000313" key="9">
    <source>
        <dbReference type="Proteomes" id="UP001152797"/>
    </source>
</evidence>
<evidence type="ECO:0000256" key="1">
    <source>
        <dbReference type="ARBA" id="ARBA00022603"/>
    </source>
</evidence>
<dbReference type="InterPro" id="IPR029063">
    <property type="entry name" value="SAM-dependent_MTases_sf"/>
</dbReference>
<dbReference type="Pfam" id="PF00078">
    <property type="entry name" value="RVT_1"/>
    <property type="match status" value="1"/>
</dbReference>
<dbReference type="Pfam" id="PF00145">
    <property type="entry name" value="DNA_methylase"/>
    <property type="match status" value="1"/>
</dbReference>
<name>A0A9P1C070_9DINO</name>
<evidence type="ECO:0000256" key="2">
    <source>
        <dbReference type="ARBA" id="ARBA00022679"/>
    </source>
</evidence>
<evidence type="ECO:0000313" key="7">
    <source>
        <dbReference type="EMBL" id="CAL1136069.1"/>
    </source>
</evidence>
<dbReference type="EMBL" id="CAMXCT030000737">
    <property type="protein sequence ID" value="CAL4770006.1"/>
    <property type="molecule type" value="Genomic_DNA"/>
</dbReference>
<feature type="domain" description="Reverse transcriptase" evidence="5">
    <location>
        <begin position="1961"/>
        <end position="2142"/>
    </location>
</feature>
<keyword evidence="9" id="KW-1185">Reference proteome</keyword>
<dbReference type="SUPFAM" id="SSF56219">
    <property type="entry name" value="DNase I-like"/>
    <property type="match status" value="1"/>
</dbReference>
<evidence type="ECO:0000256" key="4">
    <source>
        <dbReference type="SAM" id="MobiDB-lite"/>
    </source>
</evidence>
<proteinExistence type="predicted"/>
<evidence type="ECO:0000313" key="6">
    <source>
        <dbReference type="EMBL" id="CAI3982694.1"/>
    </source>
</evidence>
<keyword evidence="2" id="KW-0808">Transferase</keyword>
<dbReference type="Gene3D" id="3.60.10.10">
    <property type="entry name" value="Endonuclease/exonuclease/phosphatase"/>
    <property type="match status" value="1"/>
</dbReference>
<evidence type="ECO:0000259" key="5">
    <source>
        <dbReference type="Pfam" id="PF00078"/>
    </source>
</evidence>
<dbReference type="Proteomes" id="UP001152797">
    <property type="component" value="Unassembled WGS sequence"/>
</dbReference>
<dbReference type="EMBL" id="CAMXCT020000737">
    <property type="protein sequence ID" value="CAL1136069.1"/>
    <property type="molecule type" value="Genomic_DNA"/>
</dbReference>
<dbReference type="SUPFAM" id="SSF53335">
    <property type="entry name" value="S-adenosyl-L-methionine-dependent methyltransferases"/>
    <property type="match status" value="1"/>
</dbReference>
<keyword evidence="1 8" id="KW-0489">Methyltransferase</keyword>
<evidence type="ECO:0000313" key="8">
    <source>
        <dbReference type="EMBL" id="CAL4770006.1"/>
    </source>
</evidence>
<dbReference type="InterPro" id="IPR001525">
    <property type="entry name" value="C5_MeTfrase"/>
</dbReference>
<keyword evidence="3" id="KW-0175">Coiled coil</keyword>